<dbReference type="EMBL" id="OZ019893">
    <property type="protein sequence ID" value="CAK9190580.1"/>
    <property type="molecule type" value="Genomic_DNA"/>
</dbReference>
<feature type="region of interest" description="Disordered" evidence="2">
    <location>
        <begin position="1317"/>
        <end position="1349"/>
    </location>
</feature>
<sequence length="1603" mass="173487">MASVKQQETDLDCQDAAATNVNETSTVHVQGQNWPLAVDIGPRISANSSLTQQLSSAGASSTGHPFLLVNQPDASQGPLKWQRHPSLDGSQCTRDGRADAGALKHIKECSTGLGASGIGKQGIKIQSVLALDDSTHGEGAVNVGLTFGHQQQRGKDLEVKAGSGGAEVWDLERRKPSIEPVASSESHQEDRFNLLGPSNDMGTGTGSSGLEQVSGTGTLVTSAGMGGSVGLGLSESLGQEGGRSGSGRSSGLSEVDGVASSFWWGRGGGLGGRGSHQGRGAGTSFSQGLGGGQVFNLWGSNPTGAPRAQAVAMAGAGTYAAAGRGNLAYALNLRKPAQGLLQGDGQPKDAWKVEHDLQEGGGRDERPLEDFSVVHTHEHECEYSQVPIPIGTQRERSSNKTEQQDEPDREMDFDLQQEISAVVPPSSTILKLNEASQDMIASGNNSMVLDLRVSQDLHAGSGKDDFQCLTPRSPDLSQPLSAGPPATVSSPPVAMDSPYHSGPGSIPLEPRAPSCLDGPVTSGSLREGWNIPNLPKGKPTGTEAQPDQALVGDCSPLGKQDCLLKFNKVSNLGLVTVVGSGELDSKALEDARILSSIPGQLRDPAHEHFEITSKQRDGMETSQRHISGTLLTPHTDCVRTEDKCIAELSKPIVGRVEPQHARQEFTVSRHMQESTDDWRKPDHAEVKYREMLAREGGVEREQEKERVLIKVKRERDNNRQGDTAETLDKKQKVTNFTDNACQITGRIADTEKVGFVPRPLGAGSFLPWAIGIGKGRAGNVLRNISISPPVPEYVTPKRDASPWPVASSSKVTKFVEDFPIKEGLENMQPEIKKGEPLLQEVLDLSGFEADRVIKEDPRVKIREKKDEDLQASATQKPPDLDDSSPTDYTISALRHFKFGSFLQNSNKASVPEISVNLQSRIETGKRKVDDSPSPSPLWTARHKGERKLLSMSAAASPLFSTPDCLGQLQPQHADISNAEPSLPAEVPAKFTGTDSLAGAQHSPKCGSKQVKDSVSARVTSYCSSKSARDMWIHRFSTRAAVRPAVCEVPLHGTLGPSSSKQAVAPHHISQIHSKGHIFTEQGCLHIPKIDSHSDIKGKAPENIANSSSRLHVEGNFSAAGGLLLGTLDSNFCPGSIYKGDGSGDLPNEQSNMDYAASMNAVKAWRIQTSKYRESMTQSSFGNQVGLRRCWFCGLPGHCVVDCSETLDCELQKLGERASNSFEMWLRGEVLCLRCLGVGHWGAQCHLSVTEAASRAHDRAEFWRLNKRNHIESSREQGERQSELVTEGRGTCDYTNRDTAGVVCYNCNETGHWARYCPRRRSSSAGGGQSSGSGKGHQNSTSSGSKLLASPNQGKLKAYAPIQSLEKPAQEETQARYVQQPETEGALPSKLEKYLTWESQSQPHHGQNMRPKADEANPEAKEHEGKSKRQGRNARLVITEMMHLESERRPPQVGVACNKVEESRLCNQPPPVPYGMLGAIELIRLSRPDLQKWLDSPDLGTRVKGFFLRLRFGRWEAHQGGTGYRMVRITGAVKRSAVGQAMVISVDLGVSECNVDAQYVSNQAFTEVELTEWWRGAWIKGKTVDLESDIQLKLCERQKWPVTL</sequence>
<dbReference type="Pfam" id="PF00098">
    <property type="entry name" value="zf-CCHC"/>
    <property type="match status" value="1"/>
</dbReference>
<dbReference type="Proteomes" id="UP001497512">
    <property type="component" value="Chromosome 1"/>
</dbReference>
<gene>
    <name evidence="5" type="ORF">CSSPTR1EN2_LOCUS961</name>
</gene>
<dbReference type="PROSITE" id="PS50158">
    <property type="entry name" value="ZF_CCHC"/>
    <property type="match status" value="2"/>
</dbReference>
<dbReference type="Pfam" id="PF03126">
    <property type="entry name" value="Plus-3"/>
    <property type="match status" value="1"/>
</dbReference>
<feature type="domain" description="CCHC-type" evidence="3">
    <location>
        <begin position="1303"/>
        <end position="1318"/>
    </location>
</feature>
<evidence type="ECO:0000259" key="3">
    <source>
        <dbReference type="PROSITE" id="PS50158"/>
    </source>
</evidence>
<feature type="region of interest" description="Disordered" evidence="2">
    <location>
        <begin position="461"/>
        <end position="530"/>
    </location>
</feature>
<accession>A0ABP0T9W5</accession>
<reference evidence="5 6" key="1">
    <citation type="submission" date="2024-02" db="EMBL/GenBank/DDBJ databases">
        <authorList>
            <consortium name="ELIXIR-Norway"/>
            <consortium name="Elixir Norway"/>
        </authorList>
    </citation>
    <scope>NUCLEOTIDE SEQUENCE [LARGE SCALE GENOMIC DNA]</scope>
</reference>
<dbReference type="SMART" id="SM00343">
    <property type="entry name" value="ZnF_C2HC"/>
    <property type="match status" value="3"/>
</dbReference>
<dbReference type="Gene3D" id="3.90.70.200">
    <property type="entry name" value="Plus-3 domain"/>
    <property type="match status" value="1"/>
</dbReference>
<feature type="region of interest" description="Disordered" evidence="2">
    <location>
        <begin position="1398"/>
        <end position="1431"/>
    </location>
</feature>
<dbReference type="SUPFAM" id="SSF159042">
    <property type="entry name" value="Plus3-like"/>
    <property type="match status" value="1"/>
</dbReference>
<name>A0ABP0T9W5_9BRYO</name>
<feature type="region of interest" description="Disordered" evidence="2">
    <location>
        <begin position="1367"/>
        <end position="1386"/>
    </location>
</feature>
<keyword evidence="1" id="KW-0862">Zinc</keyword>
<proteinExistence type="predicted"/>
<keyword evidence="1" id="KW-0479">Metal-binding</keyword>
<dbReference type="SMART" id="SM00719">
    <property type="entry name" value="Plus3"/>
    <property type="match status" value="1"/>
</dbReference>
<dbReference type="InterPro" id="IPR036128">
    <property type="entry name" value="Plus3-like_sf"/>
</dbReference>
<dbReference type="PANTHER" id="PTHR38940:SF4">
    <property type="entry name" value="OS01G0775100 PROTEIN"/>
    <property type="match status" value="1"/>
</dbReference>
<feature type="compositionally biased region" description="Basic and acidic residues" evidence="2">
    <location>
        <begin position="1410"/>
        <end position="1426"/>
    </location>
</feature>
<evidence type="ECO:0000313" key="6">
    <source>
        <dbReference type="Proteomes" id="UP001497512"/>
    </source>
</evidence>
<dbReference type="SUPFAM" id="SSF57756">
    <property type="entry name" value="Retrovirus zinc finger-like domains"/>
    <property type="match status" value="1"/>
</dbReference>
<dbReference type="PROSITE" id="PS51360">
    <property type="entry name" value="PLUS3"/>
    <property type="match status" value="1"/>
</dbReference>
<dbReference type="InterPro" id="IPR004343">
    <property type="entry name" value="Plus-3_dom"/>
</dbReference>
<evidence type="ECO:0000256" key="2">
    <source>
        <dbReference type="SAM" id="MobiDB-lite"/>
    </source>
</evidence>
<feature type="region of interest" description="Disordered" evidence="2">
    <location>
        <begin position="231"/>
        <end position="253"/>
    </location>
</feature>
<dbReference type="InterPro" id="IPR001878">
    <property type="entry name" value="Znf_CCHC"/>
</dbReference>
<evidence type="ECO:0000259" key="4">
    <source>
        <dbReference type="PROSITE" id="PS51360"/>
    </source>
</evidence>
<evidence type="ECO:0000256" key="1">
    <source>
        <dbReference type="PROSITE-ProRule" id="PRU00047"/>
    </source>
</evidence>
<dbReference type="PANTHER" id="PTHR38940">
    <property type="entry name" value="PLUS3 DOMAIN-CONTAINING PROTEIN"/>
    <property type="match status" value="1"/>
</dbReference>
<feature type="compositionally biased region" description="Basic and acidic residues" evidence="2">
    <location>
        <begin position="393"/>
        <end position="403"/>
    </location>
</feature>
<feature type="region of interest" description="Disordered" evidence="2">
    <location>
        <begin position="173"/>
        <end position="211"/>
    </location>
</feature>
<feature type="region of interest" description="Disordered" evidence="2">
    <location>
        <begin position="388"/>
        <end position="410"/>
    </location>
</feature>
<feature type="compositionally biased region" description="Gly residues" evidence="2">
    <location>
        <begin position="1324"/>
        <end position="1334"/>
    </location>
</feature>
<feature type="domain" description="CCHC-type" evidence="3">
    <location>
        <begin position="1187"/>
        <end position="1204"/>
    </location>
</feature>
<feature type="region of interest" description="Disordered" evidence="2">
    <location>
        <begin position="863"/>
        <end position="886"/>
    </location>
</feature>
<feature type="compositionally biased region" description="Polar residues" evidence="2">
    <location>
        <begin position="1336"/>
        <end position="1349"/>
    </location>
</feature>
<keyword evidence="1" id="KW-0863">Zinc-finger</keyword>
<evidence type="ECO:0000313" key="5">
    <source>
        <dbReference type="EMBL" id="CAK9190580.1"/>
    </source>
</evidence>
<keyword evidence="6" id="KW-1185">Reference proteome</keyword>
<feature type="domain" description="Plus3" evidence="4">
    <location>
        <begin position="1473"/>
        <end position="1601"/>
    </location>
</feature>
<dbReference type="InterPro" id="IPR036875">
    <property type="entry name" value="Znf_CCHC_sf"/>
</dbReference>
<protein>
    <recommendedName>
        <fullName evidence="7">CCHC-type domain-containing protein</fullName>
    </recommendedName>
</protein>
<organism evidence="5 6">
    <name type="scientific">Sphagnum troendelagicum</name>
    <dbReference type="NCBI Taxonomy" id="128251"/>
    <lineage>
        <taxon>Eukaryota</taxon>
        <taxon>Viridiplantae</taxon>
        <taxon>Streptophyta</taxon>
        <taxon>Embryophyta</taxon>
        <taxon>Bryophyta</taxon>
        <taxon>Sphagnophytina</taxon>
        <taxon>Sphagnopsida</taxon>
        <taxon>Sphagnales</taxon>
        <taxon>Sphagnaceae</taxon>
        <taxon>Sphagnum</taxon>
    </lineage>
</organism>
<evidence type="ECO:0008006" key="7">
    <source>
        <dbReference type="Google" id="ProtNLM"/>
    </source>
</evidence>
<dbReference type="Gene3D" id="4.10.60.10">
    <property type="entry name" value="Zinc finger, CCHC-type"/>
    <property type="match status" value="1"/>
</dbReference>